<evidence type="ECO:0000313" key="1">
    <source>
        <dbReference type="EMBL" id="SVA01487.1"/>
    </source>
</evidence>
<dbReference type="AlphaFoldDB" id="A0A381SGP7"/>
<gene>
    <name evidence="1" type="ORF">METZ01_LOCUS54341</name>
</gene>
<name>A0A381SGP7_9ZZZZ</name>
<sequence>MLNVINLQASFTVVLGFVTRRRWNSPVGSSKLRNANG</sequence>
<protein>
    <submittedName>
        <fullName evidence="1">Uncharacterized protein</fullName>
    </submittedName>
</protein>
<proteinExistence type="predicted"/>
<accession>A0A381SGP7</accession>
<reference evidence="1" key="1">
    <citation type="submission" date="2018-05" db="EMBL/GenBank/DDBJ databases">
        <authorList>
            <person name="Lanie J.A."/>
            <person name="Ng W.-L."/>
            <person name="Kazmierczak K.M."/>
            <person name="Andrzejewski T.M."/>
            <person name="Davidsen T.M."/>
            <person name="Wayne K.J."/>
            <person name="Tettelin H."/>
            <person name="Glass J.I."/>
            <person name="Rusch D."/>
            <person name="Podicherti R."/>
            <person name="Tsui H.-C.T."/>
            <person name="Winkler M.E."/>
        </authorList>
    </citation>
    <scope>NUCLEOTIDE SEQUENCE</scope>
</reference>
<organism evidence="1">
    <name type="scientific">marine metagenome</name>
    <dbReference type="NCBI Taxonomy" id="408172"/>
    <lineage>
        <taxon>unclassified sequences</taxon>
        <taxon>metagenomes</taxon>
        <taxon>ecological metagenomes</taxon>
    </lineage>
</organism>
<dbReference type="EMBL" id="UINC01002908">
    <property type="protein sequence ID" value="SVA01487.1"/>
    <property type="molecule type" value="Genomic_DNA"/>
</dbReference>